<dbReference type="PANTHER" id="PTHR42848">
    <property type="match status" value="1"/>
</dbReference>
<keyword evidence="7" id="KW-0233">DNA recombination</keyword>
<evidence type="ECO:0000256" key="2">
    <source>
        <dbReference type="ARBA" id="ARBA00022741"/>
    </source>
</evidence>
<dbReference type="InterPro" id="IPR036390">
    <property type="entry name" value="WH_DNA-bd_sf"/>
</dbReference>
<keyword evidence="8" id="KW-0234">DNA repair</keyword>
<dbReference type="SUPFAM" id="SSF52540">
    <property type="entry name" value="P-loop containing nucleoside triphosphate hydrolases"/>
    <property type="match status" value="1"/>
</dbReference>
<dbReference type="SUPFAM" id="SSF46785">
    <property type="entry name" value="Winged helix' DNA-binding domain"/>
    <property type="match status" value="1"/>
</dbReference>
<keyword evidence="5" id="KW-0067">ATP-binding</keyword>
<proteinExistence type="inferred from homology"/>
<keyword evidence="11" id="KW-0347">Helicase</keyword>
<evidence type="ECO:0000313" key="11">
    <source>
        <dbReference type="EMBL" id="OGH73994.1"/>
    </source>
</evidence>
<name>A0A1F6MQQ2_9BACT</name>
<dbReference type="GO" id="GO:0005524">
    <property type="term" value="F:ATP binding"/>
    <property type="evidence" value="ECO:0007669"/>
    <property type="project" value="UniProtKB-KW"/>
</dbReference>
<dbReference type="Proteomes" id="UP000177457">
    <property type="component" value="Unassembled WGS sequence"/>
</dbReference>
<keyword evidence="2" id="KW-0547">Nucleotide-binding</keyword>
<dbReference type="GO" id="GO:0003677">
    <property type="term" value="F:DNA binding"/>
    <property type="evidence" value="ECO:0007669"/>
    <property type="project" value="UniProtKB-KW"/>
</dbReference>
<keyword evidence="4" id="KW-0378">Hydrolase</keyword>
<dbReference type="InterPro" id="IPR008824">
    <property type="entry name" value="RuvB-like_N"/>
</dbReference>
<dbReference type="NCBIfam" id="NF000868">
    <property type="entry name" value="PRK00080.1"/>
    <property type="match status" value="1"/>
</dbReference>
<dbReference type="InterPro" id="IPR036388">
    <property type="entry name" value="WH-like_DNA-bd_sf"/>
</dbReference>
<evidence type="ECO:0000256" key="7">
    <source>
        <dbReference type="ARBA" id="ARBA00023172"/>
    </source>
</evidence>
<evidence type="ECO:0000256" key="5">
    <source>
        <dbReference type="ARBA" id="ARBA00022840"/>
    </source>
</evidence>
<dbReference type="GO" id="GO:0016787">
    <property type="term" value="F:hydrolase activity"/>
    <property type="evidence" value="ECO:0007669"/>
    <property type="project" value="UniProtKB-KW"/>
</dbReference>
<sequence>MTSTPQENNEEQRVVAPEVEADEKTFDLTLRPKRLGEFVGQAGIKEQLGISVAAAKGRSEPMEHVLLYGNPGLGKTTLAHIIAREMESRIHVTSGPALERVGDLAAILSNLGLGDVLFIDEIHRMNKTIEEVLYGAMEEYALDIIVGKGPAARTLRMPLERFTLIGATTKMNLLSSPLRDRFGHVYHLNFYEPADIEEIVSRNARILSVSVEPGAAKIIAVRARRTPRVANRLLRRLRDFADVRYNGVVTPAVAEEALGMLNVDAHGLDDVDRKLLRTIIETFGGGPVGLNTLSAAIAEEMETIEAIYEPYLLQIGMIERTPRGRKATPSAYQHLGMPRPQEALFQ</sequence>
<protein>
    <submittedName>
        <fullName evidence="11">Holliday junction DNA helicase RuvB</fullName>
    </submittedName>
</protein>
<dbReference type="Gene3D" id="1.10.10.10">
    <property type="entry name" value="Winged helix-like DNA-binding domain superfamily/Winged helix DNA-binding domain"/>
    <property type="match status" value="1"/>
</dbReference>
<comment type="caution">
    <text evidence="11">The sequence shown here is derived from an EMBL/GenBank/DDBJ whole genome shotgun (WGS) entry which is preliminary data.</text>
</comment>
<dbReference type="InterPro" id="IPR027417">
    <property type="entry name" value="P-loop_NTPase"/>
</dbReference>
<dbReference type="InterPro" id="IPR003593">
    <property type="entry name" value="AAA+_ATPase"/>
</dbReference>
<evidence type="ECO:0000313" key="12">
    <source>
        <dbReference type="Proteomes" id="UP000177457"/>
    </source>
</evidence>
<dbReference type="Pfam" id="PF17864">
    <property type="entry name" value="AAA_lid_4"/>
    <property type="match status" value="1"/>
</dbReference>
<keyword evidence="3" id="KW-0227">DNA damage</keyword>
<evidence type="ECO:0000256" key="8">
    <source>
        <dbReference type="ARBA" id="ARBA00023204"/>
    </source>
</evidence>
<evidence type="ECO:0000256" key="1">
    <source>
        <dbReference type="ARBA" id="ARBA00022490"/>
    </source>
</evidence>
<feature type="domain" description="AAA+ ATPase" evidence="10">
    <location>
        <begin position="61"/>
        <end position="192"/>
    </location>
</feature>
<reference evidence="11 12" key="1">
    <citation type="journal article" date="2016" name="Nat. Commun.">
        <title>Thousands of microbial genomes shed light on interconnected biogeochemical processes in an aquifer system.</title>
        <authorList>
            <person name="Anantharaman K."/>
            <person name="Brown C.T."/>
            <person name="Hug L.A."/>
            <person name="Sharon I."/>
            <person name="Castelle C.J."/>
            <person name="Probst A.J."/>
            <person name="Thomas B.C."/>
            <person name="Singh A."/>
            <person name="Wilkins M.J."/>
            <person name="Karaoz U."/>
            <person name="Brodie E.L."/>
            <person name="Williams K.H."/>
            <person name="Hubbard S.S."/>
            <person name="Banfield J.F."/>
        </authorList>
    </citation>
    <scope>NUCLEOTIDE SEQUENCE [LARGE SCALE GENOMIC DNA]</scope>
</reference>
<dbReference type="InterPro" id="IPR004605">
    <property type="entry name" value="DNA_helicase_Holl-junc_RuvB"/>
</dbReference>
<keyword evidence="1" id="KW-0963">Cytoplasm</keyword>
<dbReference type="PANTHER" id="PTHR42848:SF1">
    <property type="entry name" value="HOLLIDAY JUNCTION BRANCH MIGRATION COMPLEX SUBUNIT RUVB"/>
    <property type="match status" value="1"/>
</dbReference>
<gene>
    <name evidence="11" type="ORF">A3C90_02160</name>
</gene>
<evidence type="ECO:0000256" key="4">
    <source>
        <dbReference type="ARBA" id="ARBA00022801"/>
    </source>
</evidence>
<evidence type="ECO:0000259" key="10">
    <source>
        <dbReference type="SMART" id="SM00382"/>
    </source>
</evidence>
<dbReference type="InterPro" id="IPR041445">
    <property type="entry name" value="AAA_lid_4"/>
</dbReference>
<accession>A0A1F6MQQ2</accession>
<evidence type="ECO:0000256" key="3">
    <source>
        <dbReference type="ARBA" id="ARBA00022763"/>
    </source>
</evidence>
<dbReference type="Gene3D" id="3.40.50.300">
    <property type="entry name" value="P-loop containing nucleotide triphosphate hydrolases"/>
    <property type="match status" value="1"/>
</dbReference>
<dbReference type="GO" id="GO:0009378">
    <property type="term" value="F:four-way junction helicase activity"/>
    <property type="evidence" value="ECO:0007669"/>
    <property type="project" value="InterPro"/>
</dbReference>
<evidence type="ECO:0000256" key="9">
    <source>
        <dbReference type="SAM" id="MobiDB-lite"/>
    </source>
</evidence>
<dbReference type="Gene3D" id="1.10.8.60">
    <property type="match status" value="1"/>
</dbReference>
<dbReference type="GO" id="GO:0006310">
    <property type="term" value="P:DNA recombination"/>
    <property type="evidence" value="ECO:0007669"/>
    <property type="project" value="UniProtKB-KW"/>
</dbReference>
<dbReference type="GO" id="GO:0006281">
    <property type="term" value="P:DNA repair"/>
    <property type="evidence" value="ECO:0007669"/>
    <property type="project" value="UniProtKB-KW"/>
</dbReference>
<feature type="region of interest" description="Disordered" evidence="9">
    <location>
        <begin position="326"/>
        <end position="346"/>
    </location>
</feature>
<feature type="non-terminal residue" evidence="11">
    <location>
        <position position="346"/>
    </location>
</feature>
<dbReference type="CDD" id="cd00009">
    <property type="entry name" value="AAA"/>
    <property type="match status" value="1"/>
</dbReference>
<organism evidence="11 12">
    <name type="scientific">Candidatus Magasanikbacteria bacterium RIFCSPHIGHO2_02_FULL_51_14</name>
    <dbReference type="NCBI Taxonomy" id="1798683"/>
    <lineage>
        <taxon>Bacteria</taxon>
        <taxon>Candidatus Magasanikiibacteriota</taxon>
    </lineage>
</organism>
<dbReference type="InterPro" id="IPR008823">
    <property type="entry name" value="RuvB_wg_C"/>
</dbReference>
<dbReference type="STRING" id="1798683.A3C90_02160"/>
<dbReference type="EMBL" id="MFQE01000006">
    <property type="protein sequence ID" value="OGH73994.1"/>
    <property type="molecule type" value="Genomic_DNA"/>
</dbReference>
<dbReference type="AlphaFoldDB" id="A0A1F6MQQ2"/>
<dbReference type="HAMAP" id="MF_00016">
    <property type="entry name" value="DNA_HJ_migration_RuvB"/>
    <property type="match status" value="1"/>
</dbReference>
<dbReference type="NCBIfam" id="TIGR00635">
    <property type="entry name" value="ruvB"/>
    <property type="match status" value="1"/>
</dbReference>
<dbReference type="Pfam" id="PF05491">
    <property type="entry name" value="WHD_RuvB"/>
    <property type="match status" value="1"/>
</dbReference>
<dbReference type="Pfam" id="PF05496">
    <property type="entry name" value="RuvB_N"/>
    <property type="match status" value="1"/>
</dbReference>
<keyword evidence="6" id="KW-0238">DNA-binding</keyword>
<evidence type="ECO:0000256" key="6">
    <source>
        <dbReference type="ARBA" id="ARBA00023125"/>
    </source>
</evidence>
<dbReference type="SMART" id="SM00382">
    <property type="entry name" value="AAA"/>
    <property type="match status" value="1"/>
</dbReference>